<dbReference type="Gene3D" id="1.20.1600.10">
    <property type="entry name" value="Outer membrane efflux proteins (OEP)"/>
    <property type="match status" value="1"/>
</dbReference>
<evidence type="ECO:0000313" key="3">
    <source>
        <dbReference type="EMBL" id="RCX09676.1"/>
    </source>
</evidence>
<dbReference type="AlphaFoldDB" id="A0A369AN18"/>
<reference evidence="3 4" key="1">
    <citation type="submission" date="2018-07" db="EMBL/GenBank/DDBJ databases">
        <title>Genomic Encyclopedia of Type Strains, Phase IV (KMG-IV): sequencing the most valuable type-strain genomes for metagenomic binning, comparative biology and taxonomic classification.</title>
        <authorList>
            <person name="Goeker M."/>
        </authorList>
    </citation>
    <scope>NUCLEOTIDE SEQUENCE [LARGE SCALE GENOMIC DNA]</scope>
    <source>
        <strain evidence="3 4">DSM 100911</strain>
    </source>
</reference>
<dbReference type="OrthoDB" id="9763626at2"/>
<dbReference type="SUPFAM" id="SSF56954">
    <property type="entry name" value="Outer membrane efflux proteins (OEP)"/>
    <property type="match status" value="1"/>
</dbReference>
<evidence type="ECO:0000313" key="4">
    <source>
        <dbReference type="Proteomes" id="UP000252174"/>
    </source>
</evidence>
<dbReference type="PANTHER" id="PTHR30203">
    <property type="entry name" value="OUTER MEMBRANE CATION EFFLUX PROTEIN"/>
    <property type="match status" value="1"/>
</dbReference>
<comment type="similarity">
    <text evidence="1">Belongs to the outer membrane factor (OMF) (TC 1.B.17) family.</text>
</comment>
<dbReference type="EMBL" id="QPJU01000004">
    <property type="protein sequence ID" value="RCX09676.1"/>
    <property type="molecule type" value="Genomic_DNA"/>
</dbReference>
<dbReference type="Pfam" id="PF02321">
    <property type="entry name" value="OEP"/>
    <property type="match status" value="1"/>
</dbReference>
<dbReference type="Proteomes" id="UP000252174">
    <property type="component" value="Unassembled WGS sequence"/>
</dbReference>
<keyword evidence="4" id="KW-1185">Reference proteome</keyword>
<accession>A0A369AN18</accession>
<dbReference type="PANTHER" id="PTHR30203:SF30">
    <property type="entry name" value="OUTER MEMBRANE PROTEIN-RELATED"/>
    <property type="match status" value="1"/>
</dbReference>
<name>A0A369AN18_9BURK</name>
<comment type="caution">
    <text evidence="3">The sequence shown here is derived from an EMBL/GenBank/DDBJ whole genome shotgun (WGS) entry which is preliminary data.</text>
</comment>
<dbReference type="InterPro" id="IPR010131">
    <property type="entry name" value="MdtP/NodT-like"/>
</dbReference>
<dbReference type="InterPro" id="IPR003423">
    <property type="entry name" value="OMP_efflux"/>
</dbReference>
<evidence type="ECO:0000256" key="2">
    <source>
        <dbReference type="SAM" id="Coils"/>
    </source>
</evidence>
<organism evidence="3 4">
    <name type="scientific">Extensimonas vulgaris</name>
    <dbReference type="NCBI Taxonomy" id="1031594"/>
    <lineage>
        <taxon>Bacteria</taxon>
        <taxon>Pseudomonadati</taxon>
        <taxon>Pseudomonadota</taxon>
        <taxon>Betaproteobacteria</taxon>
        <taxon>Burkholderiales</taxon>
        <taxon>Comamonadaceae</taxon>
        <taxon>Extensimonas</taxon>
    </lineage>
</organism>
<gene>
    <name evidence="3" type="ORF">DFR45_10436</name>
</gene>
<evidence type="ECO:0000256" key="1">
    <source>
        <dbReference type="ARBA" id="ARBA00007613"/>
    </source>
</evidence>
<sequence>MLAPALAEPAAMAQAAGARALTLAQVLAAARDSSAVLQARAALSAAQADIKSADHAPLPVFTGKSSSMDLQHGLGSGSLLGQKRIDKSLELDWTWERGNKRALRTEAAQRSADAAQSDVHEVQTQQLQAALAAYFELLAAQERLHETQAIEHSAQELARLAERRLQAGDLAAQDVQRTRIEAERAHTDTQAATLAYEQAAVALVQIIGRNAGLGAGAALSASASDWPAAPATADTALPPALRADLDALVEDRSDVRAALSRLRAAQAALALANAQRKSDWTLGASYDHWPGTSNRLVELRIQMPLQWGYHYEGEIGRAQAMEEQAQELLDDTRRQARLDLQNLQQTALRAAQRVASFERGILPRAREVAQSAEFAYAKGALPLTDLLDARRTLRATLLDAVTARADYAKALGAWQLRVQPQALLGPQP</sequence>
<proteinExistence type="inferred from homology"/>
<dbReference type="GO" id="GO:0015562">
    <property type="term" value="F:efflux transmembrane transporter activity"/>
    <property type="evidence" value="ECO:0007669"/>
    <property type="project" value="InterPro"/>
</dbReference>
<feature type="coiled-coil region" evidence="2">
    <location>
        <begin position="315"/>
        <end position="353"/>
    </location>
</feature>
<protein>
    <submittedName>
        <fullName evidence="3">Cobalt-zinc-cadmium efflux system outer membrane protein</fullName>
    </submittedName>
</protein>
<keyword evidence="2" id="KW-0175">Coiled coil</keyword>